<feature type="compositionally biased region" description="Basic and acidic residues" evidence="1">
    <location>
        <begin position="17"/>
        <end position="27"/>
    </location>
</feature>
<feature type="region of interest" description="Disordered" evidence="1">
    <location>
        <begin position="1"/>
        <end position="32"/>
    </location>
</feature>
<evidence type="ECO:0000256" key="1">
    <source>
        <dbReference type="SAM" id="MobiDB-lite"/>
    </source>
</evidence>
<dbReference type="RefSeq" id="WP_303734507.1">
    <property type="nucleotide sequence ID" value="NZ_CAKZHK010000008.1"/>
</dbReference>
<sequence>MPPNINKKNYRLADMSTKPDEAVRYPDPDESTGFIEDRVDTAELGTVLYIREWRGNDDMVEQFALMLNVTPAHAEYSRCKALKGSQKNFEQVRRTDTWHSTVHSHQYFIDCFDCDRQVHEALAGGAQKEKSRRVVNGMYQKHYNEMVYNPSCYLDRWRAGKDYE</sequence>
<dbReference type="AlphaFoldDB" id="A0A2W5SQF6"/>
<proteinExistence type="predicted"/>
<comment type="caution">
    <text evidence="2">The sequence shown here is derived from an EMBL/GenBank/DDBJ whole genome shotgun (WGS) entry which is preliminary data.</text>
</comment>
<dbReference type="EMBL" id="QFRA01000006">
    <property type="protein sequence ID" value="PZR05459.1"/>
    <property type="molecule type" value="Genomic_DNA"/>
</dbReference>
<evidence type="ECO:0000313" key="3">
    <source>
        <dbReference type="Proteomes" id="UP000249432"/>
    </source>
</evidence>
<evidence type="ECO:0000313" key="2">
    <source>
        <dbReference type="EMBL" id="PZR05459.1"/>
    </source>
</evidence>
<accession>A0A2W5SQF6</accession>
<name>A0A2W5SQF6_9CORY</name>
<gene>
    <name evidence="2" type="ORF">DI525_04030</name>
</gene>
<dbReference type="Proteomes" id="UP000249432">
    <property type="component" value="Unassembled WGS sequence"/>
</dbReference>
<protein>
    <submittedName>
        <fullName evidence="2">Uncharacterized protein</fullName>
    </submittedName>
</protein>
<organism evidence="2 3">
    <name type="scientific">Corynebacterium kroppenstedtii</name>
    <dbReference type="NCBI Taxonomy" id="161879"/>
    <lineage>
        <taxon>Bacteria</taxon>
        <taxon>Bacillati</taxon>
        <taxon>Actinomycetota</taxon>
        <taxon>Actinomycetes</taxon>
        <taxon>Mycobacteriales</taxon>
        <taxon>Corynebacteriaceae</taxon>
        <taxon>Corynebacterium</taxon>
    </lineage>
</organism>
<reference evidence="2 3" key="1">
    <citation type="submission" date="2017-08" db="EMBL/GenBank/DDBJ databases">
        <title>Infants hospitalized years apart are colonized by the same room-sourced microbial strains.</title>
        <authorList>
            <person name="Brooks B."/>
            <person name="Olm M.R."/>
            <person name="Firek B.A."/>
            <person name="Baker R."/>
            <person name="Thomas B.C."/>
            <person name="Morowitz M.J."/>
            <person name="Banfield J.F."/>
        </authorList>
    </citation>
    <scope>NUCLEOTIDE SEQUENCE [LARGE SCALE GENOMIC DNA]</scope>
    <source>
        <strain evidence="2">S2_003_000_R1_3</strain>
    </source>
</reference>